<organism evidence="2 3">
    <name type="scientific">Candidatus Yanofskybacteria bacterium RIFCSPLOWO2_01_FULL_43_22</name>
    <dbReference type="NCBI Taxonomy" id="1802695"/>
    <lineage>
        <taxon>Bacteria</taxon>
        <taxon>Candidatus Yanofskyibacteriota</taxon>
    </lineage>
</organism>
<sequence>MAKPIVITGYPYAYPYYFKAFEYAENKDDLIFILPKHWEAKGGKVKIDLASRNDFKIYGLSAWSYGRMSLLGGLFKGWMPSICLILPYLRLKYDPRVLYSCLEPNLLSTLYNGFFAKLFGYKHILFTWQNVAPEKRMSGLKLKLSNALVKLNLSLSDGIICGNKKAVDIIKKFKTPNSKFKILVCPLSGVDTEKFKPSDKRQAAKGEPRQGREARDKIILFYGALEKRKGTDILIEAFNMLNTEYLIHNTKLVIVGTGPEKKDLELRITNYELKDKVVFLDWMLNDELPALLSEADVFVFPSRPIGGWEEQFGYAMAEAGACGVPVVATNIGSIGEVVIDGRSGFLVEPNDPGQLAEAINKILSNPELAEEMGKFGREYVEKNFSHKIIAGKILNFLTGNGSN</sequence>
<feature type="domain" description="Glycosyl transferase family 1" evidence="1">
    <location>
        <begin position="211"/>
        <end position="378"/>
    </location>
</feature>
<dbReference type="Gene3D" id="3.40.50.2000">
    <property type="entry name" value="Glycogen Phosphorylase B"/>
    <property type="match status" value="2"/>
</dbReference>
<dbReference type="AlphaFoldDB" id="A0A1F8GJ02"/>
<dbReference type="GO" id="GO:0016757">
    <property type="term" value="F:glycosyltransferase activity"/>
    <property type="evidence" value="ECO:0007669"/>
    <property type="project" value="InterPro"/>
</dbReference>
<comment type="caution">
    <text evidence="2">The sequence shown here is derived from an EMBL/GenBank/DDBJ whole genome shotgun (WGS) entry which is preliminary data.</text>
</comment>
<name>A0A1F8GJ02_9BACT</name>
<evidence type="ECO:0000259" key="1">
    <source>
        <dbReference type="Pfam" id="PF00534"/>
    </source>
</evidence>
<proteinExistence type="predicted"/>
<accession>A0A1F8GJ02</accession>
<protein>
    <recommendedName>
        <fullName evidence="1">Glycosyl transferase family 1 domain-containing protein</fullName>
    </recommendedName>
</protein>
<dbReference type="Proteomes" id="UP000178911">
    <property type="component" value="Unassembled WGS sequence"/>
</dbReference>
<evidence type="ECO:0000313" key="3">
    <source>
        <dbReference type="Proteomes" id="UP000178911"/>
    </source>
</evidence>
<dbReference type="InterPro" id="IPR001296">
    <property type="entry name" value="Glyco_trans_1"/>
</dbReference>
<gene>
    <name evidence="2" type="ORF">A3A13_01175</name>
</gene>
<dbReference type="EMBL" id="MGKJ01000010">
    <property type="protein sequence ID" value="OGN24666.1"/>
    <property type="molecule type" value="Genomic_DNA"/>
</dbReference>
<reference evidence="2 3" key="1">
    <citation type="journal article" date="2016" name="Nat. Commun.">
        <title>Thousands of microbial genomes shed light on interconnected biogeochemical processes in an aquifer system.</title>
        <authorList>
            <person name="Anantharaman K."/>
            <person name="Brown C.T."/>
            <person name="Hug L.A."/>
            <person name="Sharon I."/>
            <person name="Castelle C.J."/>
            <person name="Probst A.J."/>
            <person name="Thomas B.C."/>
            <person name="Singh A."/>
            <person name="Wilkins M.J."/>
            <person name="Karaoz U."/>
            <person name="Brodie E.L."/>
            <person name="Williams K.H."/>
            <person name="Hubbard S.S."/>
            <person name="Banfield J.F."/>
        </authorList>
    </citation>
    <scope>NUCLEOTIDE SEQUENCE [LARGE SCALE GENOMIC DNA]</scope>
</reference>
<dbReference type="CDD" id="cd03801">
    <property type="entry name" value="GT4_PimA-like"/>
    <property type="match status" value="1"/>
</dbReference>
<evidence type="ECO:0000313" key="2">
    <source>
        <dbReference type="EMBL" id="OGN24666.1"/>
    </source>
</evidence>
<dbReference type="PANTHER" id="PTHR12526">
    <property type="entry name" value="GLYCOSYLTRANSFERASE"/>
    <property type="match status" value="1"/>
</dbReference>
<dbReference type="SUPFAM" id="SSF53756">
    <property type="entry name" value="UDP-Glycosyltransferase/glycogen phosphorylase"/>
    <property type="match status" value="1"/>
</dbReference>
<dbReference type="Pfam" id="PF00534">
    <property type="entry name" value="Glycos_transf_1"/>
    <property type="match status" value="1"/>
</dbReference>
<dbReference type="STRING" id="1802695.A3A13_01175"/>